<keyword evidence="4 6" id="KW-0472">Membrane</keyword>
<feature type="compositionally biased region" description="Polar residues" evidence="5">
    <location>
        <begin position="1"/>
        <end position="13"/>
    </location>
</feature>
<evidence type="ECO:0000256" key="6">
    <source>
        <dbReference type="SAM" id="Phobius"/>
    </source>
</evidence>
<feature type="transmembrane region" description="Helical" evidence="6">
    <location>
        <begin position="259"/>
        <end position="277"/>
    </location>
</feature>
<comment type="caution">
    <text evidence="7">The sequence shown here is derived from an EMBL/GenBank/DDBJ whole genome shotgun (WGS) entry which is preliminary data.</text>
</comment>
<dbReference type="AlphaFoldDB" id="A0AAD6NLV4"/>
<dbReference type="Pfam" id="PF01027">
    <property type="entry name" value="Bax1-I"/>
    <property type="match status" value="1"/>
</dbReference>
<keyword evidence="8" id="KW-1185">Reference proteome</keyword>
<dbReference type="Proteomes" id="UP001221413">
    <property type="component" value="Unassembled WGS sequence"/>
</dbReference>
<dbReference type="PANTHER" id="PTHR23291">
    <property type="entry name" value="BAX INHIBITOR-RELATED"/>
    <property type="match status" value="1"/>
</dbReference>
<sequence length="413" mass="44291">MPRTNSGADSSSFGRRGLGDIIAPPSSSPTSISSFTTTTTTTTIIRPSIGSSCVAIGFKLTTLTMMSLRRPFVSCTAAARHATPLASIARQQSALLKPRTFTAAFSSTRSTPRPSVATLSRFSKSSTLPFIRLQTRNASTFTTDPAVARPAPSALYRGLYAVAVFGGTAFAINFIFNRETREGPIPQYQREYLHETFMYTGLGVGMIGVVAKALHNVGWSYRLMAMNPWVFMGISLVGGIGTMMATFACPPENTVAKHVLWSAFNVSQAAVLSPLLFFNPAILARAGLYTVGMMGAISYVGATAKTDSYLYLGGPLLAGLTVVALSGLAPLVVPATATRTLALTENLWLYGGLAVFGGLTLYDIQKVLYNARVSEAGLKRRDTVNESISLELDFINIFIRMVYILQGGGNRRR</sequence>
<feature type="transmembrane region" description="Helical" evidence="6">
    <location>
        <begin position="158"/>
        <end position="176"/>
    </location>
</feature>
<name>A0AAD6NLV4_DREDA</name>
<accession>A0AAD6NLV4</accession>
<evidence type="ECO:0000313" key="7">
    <source>
        <dbReference type="EMBL" id="KAJ6261578.1"/>
    </source>
</evidence>
<proteinExistence type="predicted"/>
<protein>
    <submittedName>
        <fullName evidence="7">Uncharacterized protein</fullName>
    </submittedName>
</protein>
<dbReference type="GO" id="GO:0005743">
    <property type="term" value="C:mitochondrial inner membrane"/>
    <property type="evidence" value="ECO:0007669"/>
    <property type="project" value="TreeGrafter"/>
</dbReference>
<evidence type="ECO:0000256" key="4">
    <source>
        <dbReference type="ARBA" id="ARBA00023136"/>
    </source>
</evidence>
<dbReference type="InterPro" id="IPR006214">
    <property type="entry name" value="Bax_inhibitor_1-related"/>
</dbReference>
<feature type="transmembrane region" description="Helical" evidence="6">
    <location>
        <begin position="197"/>
        <end position="217"/>
    </location>
</feature>
<feature type="transmembrane region" description="Helical" evidence="6">
    <location>
        <begin position="283"/>
        <end position="302"/>
    </location>
</feature>
<keyword evidence="3 6" id="KW-1133">Transmembrane helix</keyword>
<evidence type="ECO:0000313" key="8">
    <source>
        <dbReference type="Proteomes" id="UP001221413"/>
    </source>
</evidence>
<reference evidence="7" key="1">
    <citation type="submission" date="2023-01" db="EMBL/GenBank/DDBJ databases">
        <title>The chitinases involved in constricting ring structure development in the nematode-trapping fungus Drechslerella dactyloides.</title>
        <authorList>
            <person name="Wang R."/>
            <person name="Zhang L."/>
            <person name="Tang P."/>
            <person name="Li S."/>
            <person name="Liang L."/>
        </authorList>
    </citation>
    <scope>NUCLEOTIDE SEQUENCE</scope>
    <source>
        <strain evidence="7">YMF1.00031</strain>
    </source>
</reference>
<dbReference type="EMBL" id="JAQGDS010000004">
    <property type="protein sequence ID" value="KAJ6261578.1"/>
    <property type="molecule type" value="Genomic_DNA"/>
</dbReference>
<feature type="transmembrane region" description="Helical" evidence="6">
    <location>
        <begin position="309"/>
        <end position="335"/>
    </location>
</feature>
<feature type="compositionally biased region" description="Low complexity" evidence="5">
    <location>
        <begin position="21"/>
        <end position="35"/>
    </location>
</feature>
<evidence type="ECO:0000256" key="5">
    <source>
        <dbReference type="SAM" id="MobiDB-lite"/>
    </source>
</evidence>
<evidence type="ECO:0000256" key="1">
    <source>
        <dbReference type="ARBA" id="ARBA00004141"/>
    </source>
</evidence>
<feature type="region of interest" description="Disordered" evidence="5">
    <location>
        <begin position="1"/>
        <end position="35"/>
    </location>
</feature>
<organism evidence="7 8">
    <name type="scientific">Drechslerella dactyloides</name>
    <name type="common">Nematode-trapping fungus</name>
    <name type="synonym">Arthrobotrys dactyloides</name>
    <dbReference type="NCBI Taxonomy" id="74499"/>
    <lineage>
        <taxon>Eukaryota</taxon>
        <taxon>Fungi</taxon>
        <taxon>Dikarya</taxon>
        <taxon>Ascomycota</taxon>
        <taxon>Pezizomycotina</taxon>
        <taxon>Orbiliomycetes</taxon>
        <taxon>Orbiliales</taxon>
        <taxon>Orbiliaceae</taxon>
        <taxon>Drechslerella</taxon>
    </lineage>
</organism>
<feature type="transmembrane region" description="Helical" evidence="6">
    <location>
        <begin position="347"/>
        <end position="364"/>
    </location>
</feature>
<keyword evidence="2 6" id="KW-0812">Transmembrane</keyword>
<dbReference type="PANTHER" id="PTHR23291:SF112">
    <property type="entry name" value="GROWTH HORMONE-INDUCIBLE TRANSMEMBRANE PROTEIN"/>
    <property type="match status" value="1"/>
</dbReference>
<comment type="subcellular location">
    <subcellularLocation>
        <location evidence="1">Membrane</location>
        <topology evidence="1">Multi-pass membrane protein</topology>
    </subcellularLocation>
</comment>
<evidence type="ECO:0000256" key="3">
    <source>
        <dbReference type="ARBA" id="ARBA00022989"/>
    </source>
</evidence>
<gene>
    <name evidence="7" type="ORF">Dda_4248</name>
</gene>
<feature type="transmembrane region" description="Helical" evidence="6">
    <location>
        <begin position="229"/>
        <end position="247"/>
    </location>
</feature>
<evidence type="ECO:0000256" key="2">
    <source>
        <dbReference type="ARBA" id="ARBA00022692"/>
    </source>
</evidence>